<dbReference type="RefSeq" id="WP_124796389.1">
    <property type="nucleotide sequence ID" value="NZ_RQYY01000006.1"/>
</dbReference>
<keyword evidence="1" id="KW-0472">Membrane</keyword>
<protein>
    <submittedName>
        <fullName evidence="2">Uncharacterized protein</fullName>
    </submittedName>
</protein>
<keyword evidence="1" id="KW-1133">Transmembrane helix</keyword>
<comment type="caution">
    <text evidence="2">The sequence shown here is derived from an EMBL/GenBank/DDBJ whole genome shotgun (WGS) entry which is preliminary data.</text>
</comment>
<dbReference type="AlphaFoldDB" id="A0A3P1V0P9"/>
<feature type="transmembrane region" description="Helical" evidence="1">
    <location>
        <begin position="45"/>
        <end position="62"/>
    </location>
</feature>
<evidence type="ECO:0000256" key="1">
    <source>
        <dbReference type="SAM" id="Phobius"/>
    </source>
</evidence>
<accession>A0A3P1V0P9</accession>
<dbReference type="OrthoDB" id="87558at2"/>
<proteinExistence type="predicted"/>
<evidence type="ECO:0000313" key="3">
    <source>
        <dbReference type="Proteomes" id="UP000281534"/>
    </source>
</evidence>
<dbReference type="EMBL" id="RQYY01000006">
    <property type="protein sequence ID" value="RRD26163.1"/>
    <property type="molecule type" value="Genomic_DNA"/>
</dbReference>
<gene>
    <name evidence="2" type="ORF">EII27_05085</name>
</gene>
<reference evidence="2 3" key="1">
    <citation type="submission" date="2018-11" db="EMBL/GenBank/DDBJ databases">
        <title>Genomes From Bacteria Associated with the Canine Oral Cavity: a Test Case for Automated Genome-Based Taxonomic Assignment.</title>
        <authorList>
            <person name="Coil D.A."/>
            <person name="Jospin G."/>
            <person name="Darling A.E."/>
            <person name="Wallis C."/>
            <person name="Davis I.J."/>
            <person name="Harris S."/>
            <person name="Eisen J.A."/>
            <person name="Holcombe L.J."/>
            <person name="O'Flynn C."/>
        </authorList>
    </citation>
    <scope>NUCLEOTIDE SEQUENCE [LARGE SCALE GENOMIC DNA]</scope>
    <source>
        <strain evidence="2 3">OH4460_COT-188</strain>
    </source>
</reference>
<evidence type="ECO:0000313" key="2">
    <source>
        <dbReference type="EMBL" id="RRD26163.1"/>
    </source>
</evidence>
<name>A0A3P1V0P9_9FUSO</name>
<feature type="transmembrane region" description="Helical" evidence="1">
    <location>
        <begin position="23"/>
        <end position="39"/>
    </location>
</feature>
<dbReference type="Proteomes" id="UP000281534">
    <property type="component" value="Unassembled WGS sequence"/>
</dbReference>
<keyword evidence="1" id="KW-0812">Transmembrane</keyword>
<sequence>MEIKIFETEKTLRIEKNCKKEQNFCRIVLFIVYAYYVYSNINNEKWFIIFSLIFIYIVYRIITLKYMYEIIYINEENIYFNTGYNPKILNRKNYQRKYPLESLKFVYPWIFLEPRYITSKTERKNYLSRVHFDFDGEKKYDSWGACVSMEEAGNVVERINSFLEKQKKIKL</sequence>
<organism evidence="2 3">
    <name type="scientific">Fusobacterium canifelinum</name>
    <dbReference type="NCBI Taxonomy" id="285729"/>
    <lineage>
        <taxon>Bacteria</taxon>
        <taxon>Fusobacteriati</taxon>
        <taxon>Fusobacteriota</taxon>
        <taxon>Fusobacteriia</taxon>
        <taxon>Fusobacteriales</taxon>
        <taxon>Fusobacteriaceae</taxon>
        <taxon>Fusobacterium</taxon>
    </lineage>
</organism>